<feature type="non-terminal residue" evidence="1">
    <location>
        <position position="1"/>
    </location>
</feature>
<dbReference type="EMBL" id="CADCTY010001098">
    <property type="protein sequence ID" value="CAA9356877.1"/>
    <property type="molecule type" value="Genomic_DNA"/>
</dbReference>
<dbReference type="AlphaFoldDB" id="A0A6J4MFS6"/>
<feature type="non-terminal residue" evidence="1">
    <location>
        <position position="19"/>
    </location>
</feature>
<gene>
    <name evidence="1" type="ORF">AVDCRST_MAG94-3118</name>
</gene>
<sequence length="19" mass="1721">GAKGASSANILLAEAGAGY</sequence>
<protein>
    <submittedName>
        <fullName evidence="1">Uncharacterized protein</fullName>
    </submittedName>
</protein>
<evidence type="ECO:0000313" key="1">
    <source>
        <dbReference type="EMBL" id="CAA9356877.1"/>
    </source>
</evidence>
<proteinExistence type="predicted"/>
<organism evidence="1">
    <name type="scientific">uncultured Leptolyngbya sp</name>
    <dbReference type="NCBI Taxonomy" id="332963"/>
    <lineage>
        <taxon>Bacteria</taxon>
        <taxon>Bacillati</taxon>
        <taxon>Cyanobacteriota</taxon>
        <taxon>Cyanophyceae</taxon>
        <taxon>Leptolyngbyales</taxon>
        <taxon>Leptolyngbyaceae</taxon>
        <taxon>Leptolyngbya group</taxon>
        <taxon>Leptolyngbya</taxon>
        <taxon>environmental samples</taxon>
    </lineage>
</organism>
<reference evidence="1" key="1">
    <citation type="submission" date="2020-02" db="EMBL/GenBank/DDBJ databases">
        <authorList>
            <person name="Meier V. D."/>
        </authorList>
    </citation>
    <scope>NUCLEOTIDE SEQUENCE</scope>
    <source>
        <strain evidence="1">AVDCRST_MAG94</strain>
    </source>
</reference>
<accession>A0A6J4MFS6</accession>
<name>A0A6J4MFS6_9CYAN</name>